<dbReference type="HOGENOM" id="CLU_735731_0_0_1"/>
<evidence type="ECO:0000313" key="3">
    <source>
        <dbReference type="Proteomes" id="UP000006352"/>
    </source>
</evidence>
<name>J4GIY0_9APHY</name>
<gene>
    <name evidence="2" type="ORF">FIBRA_00917</name>
</gene>
<protein>
    <submittedName>
        <fullName evidence="2">Uncharacterized protein</fullName>
    </submittedName>
</protein>
<reference evidence="2 3" key="1">
    <citation type="journal article" date="2012" name="Appl. Environ. Microbiol.">
        <title>Short-read sequencing for genomic analysis of the brown rot fungus Fibroporia radiculosa.</title>
        <authorList>
            <person name="Tang J.D."/>
            <person name="Perkins A.D."/>
            <person name="Sonstegard T.S."/>
            <person name="Schroeder S.G."/>
            <person name="Burgess S.C."/>
            <person name="Diehl S.V."/>
        </authorList>
    </citation>
    <scope>NUCLEOTIDE SEQUENCE [LARGE SCALE GENOMIC DNA]</scope>
    <source>
        <strain evidence="2 3">TFFH 294</strain>
    </source>
</reference>
<feature type="region of interest" description="Disordered" evidence="1">
    <location>
        <begin position="14"/>
        <end position="38"/>
    </location>
</feature>
<dbReference type="AlphaFoldDB" id="J4GIY0"/>
<proteinExistence type="predicted"/>
<organism evidence="2 3">
    <name type="scientific">Fibroporia radiculosa</name>
    <dbReference type="NCBI Taxonomy" id="599839"/>
    <lineage>
        <taxon>Eukaryota</taxon>
        <taxon>Fungi</taxon>
        <taxon>Dikarya</taxon>
        <taxon>Basidiomycota</taxon>
        <taxon>Agaricomycotina</taxon>
        <taxon>Agaricomycetes</taxon>
        <taxon>Polyporales</taxon>
        <taxon>Fibroporiaceae</taxon>
        <taxon>Fibroporia</taxon>
    </lineage>
</organism>
<evidence type="ECO:0000313" key="2">
    <source>
        <dbReference type="EMBL" id="CCL98910.1"/>
    </source>
</evidence>
<keyword evidence="3" id="KW-1185">Reference proteome</keyword>
<accession>J4GIY0</accession>
<dbReference type="OrthoDB" id="2954746at2759"/>
<dbReference type="InParanoid" id="J4GIY0"/>
<sequence>MEMMDVSQRRYVSDRYDGFRTQDPVPSDTDDSSNESSVYVTARSEVTEPTQLEDVQAILQVLDTESGAVFSKIIQGSGDEIPASQLRPEVLSCHANNVLCQVTPTGHNAEDRHLNSGALMPPLPSLMLTIPTPQLPPSPFFVPRSPITISKFVMASSSPASPFLSAGPVPSIPICEDCCLINSESGQHCRSCDKQWLACKVWYQANDGGRRQQLTEPYIKPAESTLANRALVDLINVPSGPANFYGLGIRTSPGAAVSKSRFRKLAPLLALITMDSSTSVGRNEELLATRARPQPILGTRLPLVATFVSDLWAKTVNTLTECIDRLDLAGFLDVLLRSLRPPVSTSRSSLYITTQDGLMGDPRLREHRISRPLGITSASRFLEHLA</sequence>
<dbReference type="Proteomes" id="UP000006352">
    <property type="component" value="Unassembled WGS sequence"/>
</dbReference>
<dbReference type="GeneID" id="24093821"/>
<dbReference type="EMBL" id="HE796905">
    <property type="protein sequence ID" value="CCL98910.1"/>
    <property type="molecule type" value="Genomic_DNA"/>
</dbReference>
<dbReference type="RefSeq" id="XP_012178193.1">
    <property type="nucleotide sequence ID" value="XM_012322803.1"/>
</dbReference>
<evidence type="ECO:0000256" key="1">
    <source>
        <dbReference type="SAM" id="MobiDB-lite"/>
    </source>
</evidence>